<sequence>MACRARGLGFQRLRVTDGQDAEGERAWPCGSTSGKGLFGDARIQLRAYDPVTSSAGTSEHRLAVPLTGVGARIDL</sequence>
<evidence type="ECO:0000313" key="1">
    <source>
        <dbReference type="EMBL" id="MUN38910.1"/>
    </source>
</evidence>
<dbReference type="EMBL" id="WOFH01000006">
    <property type="protein sequence ID" value="MUN38910.1"/>
    <property type="molecule type" value="Genomic_DNA"/>
</dbReference>
<comment type="caution">
    <text evidence="1">The sequence shown here is derived from an EMBL/GenBank/DDBJ whole genome shotgun (WGS) entry which is preliminary data.</text>
</comment>
<organism evidence="1 2">
    <name type="scientific">Actinomadura litoris</name>
    <dbReference type="NCBI Taxonomy" id="2678616"/>
    <lineage>
        <taxon>Bacteria</taxon>
        <taxon>Bacillati</taxon>
        <taxon>Actinomycetota</taxon>
        <taxon>Actinomycetes</taxon>
        <taxon>Streptosporangiales</taxon>
        <taxon>Thermomonosporaceae</taxon>
        <taxon>Actinomadura</taxon>
    </lineage>
</organism>
<accession>A0A7K1L3A6</accession>
<protein>
    <submittedName>
        <fullName evidence="1">Uncharacterized protein</fullName>
    </submittedName>
</protein>
<proteinExistence type="predicted"/>
<gene>
    <name evidence="1" type="ORF">GNZ18_20195</name>
</gene>
<name>A0A7K1L3A6_9ACTN</name>
<dbReference type="Proteomes" id="UP000432015">
    <property type="component" value="Unassembled WGS sequence"/>
</dbReference>
<reference evidence="1 2" key="1">
    <citation type="submission" date="2019-11" db="EMBL/GenBank/DDBJ databases">
        <authorList>
            <person name="Cao P."/>
        </authorList>
    </citation>
    <scope>NUCLEOTIDE SEQUENCE [LARGE SCALE GENOMIC DNA]</scope>
    <source>
        <strain evidence="1 2">NEAU-AAG5</strain>
    </source>
</reference>
<evidence type="ECO:0000313" key="2">
    <source>
        <dbReference type="Proteomes" id="UP000432015"/>
    </source>
</evidence>
<keyword evidence="2" id="KW-1185">Reference proteome</keyword>
<dbReference type="AlphaFoldDB" id="A0A7K1L3A6"/>